<keyword evidence="8" id="KW-1185">Reference proteome</keyword>
<dbReference type="EMBL" id="CP060637">
    <property type="protein sequence ID" value="QNM15276.1"/>
    <property type="molecule type" value="Genomic_DNA"/>
</dbReference>
<sequence>MKKLSLLLGLIVAASQMTFANNSIGIGFGTTSPIYHSDKNNYALPLVDLKYKGFFITGDNPYGIAVGYNLLKRDNYVLSLYGLPFGGYNIKSKDMKSGYKTIDSRDTTIMGGIDFTYHPEFIDVVTSVSAEYGEHGGNVNLRLSKPYFITPRFTLVPTITFTYYNSDFIDYYFGVENHELNDENITETYDGKSSYRYGAGLLGNYKLTDHFSVTAFTGVTKISDGISDSPIADKDVIFMLGTGILYTF</sequence>
<organism evidence="7 8">
    <name type="scientific">Fusobacterium hominis</name>
    <dbReference type="NCBI Taxonomy" id="2764326"/>
    <lineage>
        <taxon>Bacteria</taxon>
        <taxon>Fusobacteriati</taxon>
        <taxon>Fusobacteriota</taxon>
        <taxon>Fusobacteriia</taxon>
        <taxon>Fusobacteriales</taxon>
        <taxon>Fusobacteriaceae</taxon>
        <taxon>Fusobacterium</taxon>
    </lineage>
</organism>
<keyword evidence="5" id="KW-0998">Cell outer membrane</keyword>
<evidence type="ECO:0000256" key="6">
    <source>
        <dbReference type="SAM" id="SignalP"/>
    </source>
</evidence>
<evidence type="ECO:0000256" key="1">
    <source>
        <dbReference type="ARBA" id="ARBA00004442"/>
    </source>
</evidence>
<evidence type="ECO:0000313" key="7">
    <source>
        <dbReference type="EMBL" id="QNM15276.1"/>
    </source>
</evidence>
<gene>
    <name evidence="7" type="ORF">H9Q81_00080</name>
</gene>
<evidence type="ECO:0000256" key="3">
    <source>
        <dbReference type="ARBA" id="ARBA00022729"/>
    </source>
</evidence>
<feature type="signal peptide" evidence="6">
    <location>
        <begin position="1"/>
        <end position="20"/>
    </location>
</feature>
<evidence type="ECO:0000256" key="5">
    <source>
        <dbReference type="ARBA" id="ARBA00023237"/>
    </source>
</evidence>
<dbReference type="InterPro" id="IPR010583">
    <property type="entry name" value="MipA"/>
</dbReference>
<dbReference type="Pfam" id="PF06629">
    <property type="entry name" value="MipA"/>
    <property type="match status" value="1"/>
</dbReference>
<dbReference type="GO" id="GO:0009279">
    <property type="term" value="C:cell outer membrane"/>
    <property type="evidence" value="ECO:0007669"/>
    <property type="project" value="UniProtKB-SubCell"/>
</dbReference>
<protein>
    <submittedName>
        <fullName evidence="7">MipA/OmpV family protein</fullName>
    </submittedName>
</protein>
<evidence type="ECO:0000256" key="4">
    <source>
        <dbReference type="ARBA" id="ARBA00023136"/>
    </source>
</evidence>
<keyword evidence="3 6" id="KW-0732">Signal</keyword>
<reference evidence="7 8" key="1">
    <citation type="submission" date="2020-08" db="EMBL/GenBank/DDBJ databases">
        <authorList>
            <person name="Liu C."/>
            <person name="Sun Q."/>
        </authorList>
    </citation>
    <scope>NUCLEOTIDE SEQUENCE [LARGE SCALE GENOMIC DNA]</scope>
    <source>
        <strain evidence="7 8">NSJ-57</strain>
    </source>
</reference>
<keyword evidence="4" id="KW-0472">Membrane</keyword>
<name>A0A7G9GWU4_9FUSO</name>
<dbReference type="KEGG" id="fho:H9Q81_00080"/>
<dbReference type="RefSeq" id="WP_101473614.1">
    <property type="nucleotide sequence ID" value="NZ_CP060637.1"/>
</dbReference>
<evidence type="ECO:0000256" key="2">
    <source>
        <dbReference type="ARBA" id="ARBA00005722"/>
    </source>
</evidence>
<feature type="chain" id="PRO_5028998482" evidence="6">
    <location>
        <begin position="21"/>
        <end position="248"/>
    </location>
</feature>
<proteinExistence type="inferred from homology"/>
<dbReference type="PANTHER" id="PTHR38776">
    <property type="entry name" value="MLTA-INTERACTING PROTEIN-RELATED"/>
    <property type="match status" value="1"/>
</dbReference>
<comment type="subcellular location">
    <subcellularLocation>
        <location evidence="1">Cell outer membrane</location>
    </subcellularLocation>
</comment>
<dbReference type="AlphaFoldDB" id="A0A7G9GWU4"/>
<evidence type="ECO:0000313" key="8">
    <source>
        <dbReference type="Proteomes" id="UP000515913"/>
    </source>
</evidence>
<dbReference type="Proteomes" id="UP000515913">
    <property type="component" value="Chromosome"/>
</dbReference>
<comment type="similarity">
    <text evidence="2">Belongs to the MipA/OmpV family.</text>
</comment>
<accession>A0A7G9GWU4</accession>
<dbReference type="PANTHER" id="PTHR38776:SF1">
    <property type="entry name" value="MLTA-INTERACTING PROTEIN-RELATED"/>
    <property type="match status" value="1"/>
</dbReference>